<protein>
    <submittedName>
        <fullName evidence="2">Nucleotidyltransferase domain-containing protein</fullName>
    </submittedName>
</protein>
<proteinExistence type="predicted"/>
<dbReference type="Proteomes" id="UP001165541">
    <property type="component" value="Unassembled WGS sequence"/>
</dbReference>
<gene>
    <name evidence="2" type="ORF">M8A51_08440</name>
</gene>
<comment type="caution">
    <text evidence="2">The sequence shown here is derived from an EMBL/GenBank/DDBJ whole genome shotgun (WGS) entry which is preliminary data.</text>
</comment>
<feature type="domain" description="Nucleotidyltransferase-like" evidence="1">
    <location>
        <begin position="117"/>
        <end position="319"/>
    </location>
</feature>
<name>A0ABT0YMA9_9BURK</name>
<evidence type="ECO:0000313" key="2">
    <source>
        <dbReference type="EMBL" id="MCM5679559.1"/>
    </source>
</evidence>
<dbReference type="RefSeq" id="WP_251777762.1">
    <property type="nucleotide sequence ID" value="NZ_JAMKFE010000004.1"/>
</dbReference>
<accession>A0ABT0YMA9</accession>
<organism evidence="2 3">
    <name type="scientific">Caldimonas mangrovi</name>
    <dbReference type="NCBI Taxonomy" id="2944811"/>
    <lineage>
        <taxon>Bacteria</taxon>
        <taxon>Pseudomonadati</taxon>
        <taxon>Pseudomonadota</taxon>
        <taxon>Betaproteobacteria</taxon>
        <taxon>Burkholderiales</taxon>
        <taxon>Sphaerotilaceae</taxon>
        <taxon>Caldimonas</taxon>
    </lineage>
</organism>
<dbReference type="EMBL" id="JAMKFE010000004">
    <property type="protein sequence ID" value="MCM5679559.1"/>
    <property type="molecule type" value="Genomic_DNA"/>
</dbReference>
<dbReference type="InterPro" id="IPR058575">
    <property type="entry name" value="NTP_transf_8_dom"/>
</dbReference>
<dbReference type="Pfam" id="PF12281">
    <property type="entry name" value="NTP_transf_8"/>
    <property type="match status" value="1"/>
</dbReference>
<evidence type="ECO:0000259" key="1">
    <source>
        <dbReference type="Pfam" id="PF12281"/>
    </source>
</evidence>
<evidence type="ECO:0000313" key="3">
    <source>
        <dbReference type="Proteomes" id="UP001165541"/>
    </source>
</evidence>
<keyword evidence="3" id="KW-1185">Reference proteome</keyword>
<reference evidence="2" key="1">
    <citation type="submission" date="2022-05" db="EMBL/GenBank/DDBJ databases">
        <title>Schlegelella sp. nov., isolated from mangrove soil.</title>
        <authorList>
            <person name="Liu Y."/>
            <person name="Ge X."/>
            <person name="Liu W."/>
        </authorList>
    </citation>
    <scope>NUCLEOTIDE SEQUENCE</scope>
    <source>
        <strain evidence="2">S2-27</strain>
    </source>
</reference>
<sequence length="351" mass="39776">MLINFETITLPEGAMRQYIDARQAFTALEQLRPRQNEFRGGMVWRTSKGHQYLVRTSPGGAQKGLGRRSPETEAIYDKFVGGKQRVAEIASGLRDAIKRHERVNRALYVGRTPRIIVELLAAVEASGLSSQFIVIGTNALYAYETAAGVRLDQTILATQDLDLLWDNRKTLSLAVQEGPLAEGMLGLLRKVDPTFELRRDQLYTAVNSKGYEIDILRRLGPGSDEQPRQLKPGADDFWAVQARNSDWLLSAPKFSEVIVSETGGMARMHTVDPRAFALFKLWMAQDKEREARKRQRDGMQARAVIELIEERLPQLRFEDIHMFPAEVRKQAEAVTQDIAREMPAGRRTRTR</sequence>